<keyword evidence="5 6" id="KW-0472">Membrane</keyword>
<accession>A0AA37WJU8</accession>
<feature type="transmembrane region" description="Helical" evidence="6">
    <location>
        <begin position="266"/>
        <end position="285"/>
    </location>
</feature>
<comment type="subcellular location">
    <subcellularLocation>
        <location evidence="1">Membrane</location>
        <topology evidence="1">Multi-pass membrane protein</topology>
    </subcellularLocation>
</comment>
<dbReference type="RefSeq" id="WP_232595627.1">
    <property type="nucleotide sequence ID" value="NZ_BSPD01000003.1"/>
</dbReference>
<evidence type="ECO:0000256" key="3">
    <source>
        <dbReference type="ARBA" id="ARBA00022692"/>
    </source>
</evidence>
<feature type="transmembrane region" description="Helical" evidence="6">
    <location>
        <begin position="407"/>
        <end position="427"/>
    </location>
</feature>
<dbReference type="Proteomes" id="UP001156870">
    <property type="component" value="Unassembled WGS sequence"/>
</dbReference>
<feature type="transmembrane region" description="Helical" evidence="6">
    <location>
        <begin position="54"/>
        <end position="75"/>
    </location>
</feature>
<sequence length="461" mass="50441">MTKPLSNSSSLQPIEPNHKQIWSLAWPMIISNLSIPMVGIVDTAILGHLDSPEYLAAVATGASLITFLFWSFGFLRMGMSGLTANALGRRNNEGVLTLLIQGATLALVLGVILVLGRALFLALSVYAMNLPSNLSDLVRSYCDIRIYSAPFVLLNYALIGWFIGRQNTKIPLLILITTNVSNALFDWWFVIELGLSSDGAALASVLGEVTGSIIAIIAIGLALKKIRAKLDEHGKSREQKKHWQIIYSALTNWKSYATFLNVNRFLFVRTAVLLLVIVFFVKQGVQQGTVVAAANAVLMQLVGVISYGLDGFAHAAEALIGKAQGQNHRRSIIVGCQRTGLWAIATAAGFTAFFLLFKSPLLTLFSDIPEVLHTASIFYGWVVFMPLISVWGYQLDGIFIGLGKAQSMQNTILVSALAVFLPIWWVTHPLGNHGLWLAFACFNGARGISLFWVLTRYLRGI</sequence>
<dbReference type="NCBIfam" id="TIGR00797">
    <property type="entry name" value="matE"/>
    <property type="match status" value="1"/>
</dbReference>
<keyword evidence="3 6" id="KW-0812">Transmembrane</keyword>
<comment type="similarity">
    <text evidence="2">Belongs to the multi antimicrobial extrusion (MATE) (TC 2.A.66.1) family.</text>
</comment>
<feature type="transmembrane region" description="Helical" evidence="6">
    <location>
        <begin position="96"/>
        <end position="126"/>
    </location>
</feature>
<proteinExistence type="inferred from homology"/>
<evidence type="ECO:0000256" key="2">
    <source>
        <dbReference type="ARBA" id="ARBA00010199"/>
    </source>
</evidence>
<dbReference type="GO" id="GO:0042910">
    <property type="term" value="F:xenobiotic transmembrane transporter activity"/>
    <property type="evidence" value="ECO:0007669"/>
    <property type="project" value="InterPro"/>
</dbReference>
<feature type="transmembrane region" description="Helical" evidence="6">
    <location>
        <begin position="340"/>
        <end position="357"/>
    </location>
</feature>
<keyword evidence="8" id="KW-1185">Reference proteome</keyword>
<evidence type="ECO:0000313" key="7">
    <source>
        <dbReference type="EMBL" id="GLS24423.1"/>
    </source>
</evidence>
<dbReference type="EMBL" id="BSPD01000003">
    <property type="protein sequence ID" value="GLS24423.1"/>
    <property type="molecule type" value="Genomic_DNA"/>
</dbReference>
<evidence type="ECO:0000256" key="4">
    <source>
        <dbReference type="ARBA" id="ARBA00022989"/>
    </source>
</evidence>
<feature type="transmembrane region" description="Helical" evidence="6">
    <location>
        <begin position="297"/>
        <end position="320"/>
    </location>
</feature>
<feature type="transmembrane region" description="Helical" evidence="6">
    <location>
        <begin position="433"/>
        <end position="454"/>
    </location>
</feature>
<feature type="transmembrane region" description="Helical" evidence="6">
    <location>
        <begin position="170"/>
        <end position="189"/>
    </location>
</feature>
<gene>
    <name evidence="7" type="primary">dinF</name>
    <name evidence="7" type="ORF">GCM10007877_01340</name>
</gene>
<feature type="transmembrane region" description="Helical" evidence="6">
    <location>
        <begin position="377"/>
        <end position="395"/>
    </location>
</feature>
<dbReference type="AlphaFoldDB" id="A0AA37WJU8"/>
<reference evidence="7 8" key="1">
    <citation type="journal article" date="2014" name="Int. J. Syst. Evol. Microbiol.">
        <title>Complete genome sequence of Corynebacterium casei LMG S-19264T (=DSM 44701T), isolated from a smear-ripened cheese.</title>
        <authorList>
            <consortium name="US DOE Joint Genome Institute (JGI-PGF)"/>
            <person name="Walter F."/>
            <person name="Albersmeier A."/>
            <person name="Kalinowski J."/>
            <person name="Ruckert C."/>
        </authorList>
    </citation>
    <scope>NUCLEOTIDE SEQUENCE [LARGE SCALE GENOMIC DNA]</scope>
    <source>
        <strain evidence="7 8">NBRC 110095</strain>
    </source>
</reference>
<dbReference type="InterPro" id="IPR002528">
    <property type="entry name" value="MATE_fam"/>
</dbReference>
<dbReference type="PANTHER" id="PTHR42893:SF46">
    <property type="entry name" value="PROTEIN DETOXIFICATION 44, CHLOROPLASTIC"/>
    <property type="match status" value="1"/>
</dbReference>
<dbReference type="GO" id="GO:0015297">
    <property type="term" value="F:antiporter activity"/>
    <property type="evidence" value="ECO:0007669"/>
    <property type="project" value="InterPro"/>
</dbReference>
<evidence type="ECO:0000256" key="1">
    <source>
        <dbReference type="ARBA" id="ARBA00004141"/>
    </source>
</evidence>
<comment type="caution">
    <text evidence="7">The sequence shown here is derived from an EMBL/GenBank/DDBJ whole genome shotgun (WGS) entry which is preliminary data.</text>
</comment>
<evidence type="ECO:0000256" key="5">
    <source>
        <dbReference type="ARBA" id="ARBA00023136"/>
    </source>
</evidence>
<dbReference type="GO" id="GO:0005886">
    <property type="term" value="C:plasma membrane"/>
    <property type="evidence" value="ECO:0007669"/>
    <property type="project" value="TreeGrafter"/>
</dbReference>
<dbReference type="PANTHER" id="PTHR42893">
    <property type="entry name" value="PROTEIN DETOXIFICATION 44, CHLOROPLASTIC-RELATED"/>
    <property type="match status" value="1"/>
</dbReference>
<keyword evidence="4 6" id="KW-1133">Transmembrane helix</keyword>
<name>A0AA37WJU8_9GAMM</name>
<feature type="transmembrane region" description="Helical" evidence="6">
    <location>
        <begin position="21"/>
        <end position="48"/>
    </location>
</feature>
<evidence type="ECO:0000313" key="8">
    <source>
        <dbReference type="Proteomes" id="UP001156870"/>
    </source>
</evidence>
<feature type="transmembrane region" description="Helical" evidence="6">
    <location>
        <begin position="146"/>
        <end position="163"/>
    </location>
</feature>
<dbReference type="CDD" id="cd13136">
    <property type="entry name" value="MATE_DinF_like"/>
    <property type="match status" value="1"/>
</dbReference>
<evidence type="ECO:0000256" key="6">
    <source>
        <dbReference type="SAM" id="Phobius"/>
    </source>
</evidence>
<dbReference type="InterPro" id="IPR044644">
    <property type="entry name" value="DinF-like"/>
</dbReference>
<organism evidence="7 8">
    <name type="scientific">Marinibactrum halimedae</name>
    <dbReference type="NCBI Taxonomy" id="1444977"/>
    <lineage>
        <taxon>Bacteria</taxon>
        <taxon>Pseudomonadati</taxon>
        <taxon>Pseudomonadota</taxon>
        <taxon>Gammaproteobacteria</taxon>
        <taxon>Cellvibrionales</taxon>
        <taxon>Cellvibrionaceae</taxon>
        <taxon>Marinibactrum</taxon>
    </lineage>
</organism>
<feature type="transmembrane region" description="Helical" evidence="6">
    <location>
        <begin position="201"/>
        <end position="223"/>
    </location>
</feature>
<dbReference type="Pfam" id="PF01554">
    <property type="entry name" value="MatE"/>
    <property type="match status" value="2"/>
</dbReference>
<protein>
    <submittedName>
        <fullName evidence="7">MATE family efflux transporter</fullName>
    </submittedName>
</protein>